<dbReference type="EMBL" id="HBGA01067599">
    <property type="protein sequence ID" value="CAD9014171.1"/>
    <property type="molecule type" value="Transcribed_RNA"/>
</dbReference>
<gene>
    <name evidence="1" type="ORF">EGYM00392_LOCUS25275</name>
</gene>
<accession>A0A7S1NF45</accession>
<sequence>MVEGVRSYLSCNDDGNACIPLTEDKFIPKISSIQWSVEPPESFPLMHPFGSLLSLMLKTTFSPKSAKKRWSSYLEECGEWYRSNKLTVDVLYLVLRDKKEEGDEDIEIQSPNELEIVKTHLWTFCRELDGEWKIIAMDH</sequence>
<evidence type="ECO:0000313" key="1">
    <source>
        <dbReference type="EMBL" id="CAD9014171.1"/>
    </source>
</evidence>
<name>A0A7S1NF45_9EUGL</name>
<proteinExistence type="predicted"/>
<organism evidence="1">
    <name type="scientific">Eutreptiella gymnastica</name>
    <dbReference type="NCBI Taxonomy" id="73025"/>
    <lineage>
        <taxon>Eukaryota</taxon>
        <taxon>Discoba</taxon>
        <taxon>Euglenozoa</taxon>
        <taxon>Euglenida</taxon>
        <taxon>Spirocuta</taxon>
        <taxon>Euglenophyceae</taxon>
        <taxon>Eutreptiales</taxon>
        <taxon>Eutreptiaceae</taxon>
        <taxon>Eutreptiella</taxon>
    </lineage>
</organism>
<protein>
    <submittedName>
        <fullName evidence="1">Uncharacterized protein</fullName>
    </submittedName>
</protein>
<dbReference type="AlphaFoldDB" id="A0A7S1NF45"/>
<reference evidence="1" key="1">
    <citation type="submission" date="2021-01" db="EMBL/GenBank/DDBJ databases">
        <authorList>
            <person name="Corre E."/>
            <person name="Pelletier E."/>
            <person name="Niang G."/>
            <person name="Scheremetjew M."/>
            <person name="Finn R."/>
            <person name="Kale V."/>
            <person name="Holt S."/>
            <person name="Cochrane G."/>
            <person name="Meng A."/>
            <person name="Brown T."/>
            <person name="Cohen L."/>
        </authorList>
    </citation>
    <scope>NUCLEOTIDE SEQUENCE</scope>
    <source>
        <strain evidence="1">NIES-381</strain>
    </source>
</reference>